<dbReference type="Pfam" id="PF08264">
    <property type="entry name" value="Anticodon_1"/>
    <property type="match status" value="1"/>
</dbReference>
<accession>A0AA88IJH0</accession>
<dbReference type="Pfam" id="PF00133">
    <property type="entry name" value="tRNA-synt_1"/>
    <property type="match status" value="1"/>
</dbReference>
<dbReference type="PANTHER" id="PTHR42765:SF1">
    <property type="entry name" value="ISOLEUCINE--TRNA LIGASE, MITOCHONDRIAL"/>
    <property type="match status" value="1"/>
</dbReference>
<dbReference type="PANTHER" id="PTHR42765">
    <property type="entry name" value="SOLEUCYL-TRNA SYNTHETASE"/>
    <property type="match status" value="1"/>
</dbReference>
<dbReference type="Gene3D" id="1.10.730.20">
    <property type="match status" value="1"/>
</dbReference>
<dbReference type="GO" id="GO:0003735">
    <property type="term" value="F:structural constituent of ribosome"/>
    <property type="evidence" value="ECO:0007669"/>
    <property type="project" value="InterPro"/>
</dbReference>
<dbReference type="InterPro" id="IPR002301">
    <property type="entry name" value="Ile-tRNA-ligase"/>
</dbReference>
<evidence type="ECO:0000256" key="4">
    <source>
        <dbReference type="ARBA" id="ARBA00022741"/>
    </source>
</evidence>
<comment type="similarity">
    <text evidence="1 9">Belongs to the class-I aminoacyl-tRNA synthetase family.</text>
</comment>
<dbReference type="GO" id="GO:0002161">
    <property type="term" value="F:aminoacyl-tRNA deacylase activity"/>
    <property type="evidence" value="ECO:0007669"/>
    <property type="project" value="InterPro"/>
</dbReference>
<dbReference type="Gene3D" id="2.40.150.20">
    <property type="entry name" value="Ribosomal protein L14"/>
    <property type="match status" value="1"/>
</dbReference>
<evidence type="ECO:0000256" key="6">
    <source>
        <dbReference type="ARBA" id="ARBA00022917"/>
    </source>
</evidence>
<dbReference type="PRINTS" id="PR00984">
    <property type="entry name" value="TRNASYNTHILE"/>
</dbReference>
<dbReference type="InterPro" id="IPR033708">
    <property type="entry name" value="Anticodon_Ile_BEm"/>
</dbReference>
<dbReference type="CDD" id="cd07960">
    <property type="entry name" value="Anticodon_Ia_Ile_BEm"/>
    <property type="match status" value="1"/>
</dbReference>
<protein>
    <recommendedName>
        <fullName evidence="2">isoleucine--tRNA ligase</fullName>
        <ecNumber evidence="2">6.1.1.5</ecNumber>
    </recommendedName>
    <alternativeName>
        <fullName evidence="8">Isoleucyl-tRNA synthetase</fullName>
    </alternativeName>
</protein>
<evidence type="ECO:0000256" key="5">
    <source>
        <dbReference type="ARBA" id="ARBA00022840"/>
    </source>
</evidence>
<feature type="domain" description="Methionyl/Valyl/Leucyl/Isoleucyl-tRNA synthetase anticodon-binding" evidence="11">
    <location>
        <begin position="780"/>
        <end position="880"/>
    </location>
</feature>
<dbReference type="SUPFAM" id="SSF50677">
    <property type="entry name" value="ValRS/IleRS/LeuRS editing domain"/>
    <property type="match status" value="1"/>
</dbReference>
<evidence type="ECO:0000259" key="11">
    <source>
        <dbReference type="Pfam" id="PF08264"/>
    </source>
</evidence>
<dbReference type="SUPFAM" id="SSF47323">
    <property type="entry name" value="Anticodon-binding domain of a subclass of class I aminoacyl-tRNA synthetases"/>
    <property type="match status" value="1"/>
</dbReference>
<dbReference type="GO" id="GO:0032543">
    <property type="term" value="P:mitochondrial translation"/>
    <property type="evidence" value="ECO:0007669"/>
    <property type="project" value="TreeGrafter"/>
</dbReference>
<evidence type="ECO:0000256" key="8">
    <source>
        <dbReference type="ARBA" id="ARBA00032665"/>
    </source>
</evidence>
<evidence type="ECO:0000313" key="13">
    <source>
        <dbReference type="Proteomes" id="UP001187531"/>
    </source>
</evidence>
<dbReference type="AlphaFoldDB" id="A0AA88IJH0"/>
<dbReference type="GO" id="GO:0000049">
    <property type="term" value="F:tRNA binding"/>
    <property type="evidence" value="ECO:0007669"/>
    <property type="project" value="InterPro"/>
</dbReference>
<dbReference type="EC" id="6.1.1.5" evidence="2"/>
<evidence type="ECO:0000256" key="3">
    <source>
        <dbReference type="ARBA" id="ARBA00022598"/>
    </source>
</evidence>
<keyword evidence="3 9" id="KW-0436">Ligase</keyword>
<dbReference type="Proteomes" id="UP001187531">
    <property type="component" value="Unassembled WGS sequence"/>
</dbReference>
<dbReference type="InterPro" id="IPR036853">
    <property type="entry name" value="Ribosomal_uL14_sf"/>
</dbReference>
<evidence type="ECO:0000259" key="10">
    <source>
        <dbReference type="Pfam" id="PF00133"/>
    </source>
</evidence>
<dbReference type="InterPro" id="IPR009008">
    <property type="entry name" value="Val/Leu/Ile-tRNA-synth_edit"/>
</dbReference>
<name>A0AA88IJH0_ARTSF</name>
<dbReference type="InterPro" id="IPR009080">
    <property type="entry name" value="tRNAsynth_Ia_anticodon-bd"/>
</dbReference>
<sequence>MWNLSGNLCLRTAQKVLQGANEFSTTSTANHIMHMTRLRVVDNSALGKQAMLEGRPPKCIHVYNKTRVGTIGDKRSFATSSCCCKKNKNKKEAGEYTNTVILPKTTFPLYISPEDRMKNDHMIAKEADFEGIYKWQLAERSIDKVFILHDGPPYANGRLHLGHAVNKITKDCIVRYKCMRGHRVEYRPGWDCHGLPIELKAITSKLSGLEPVEIREKSRKFAKEAVGEQMKGFKSWGLLADWSTNGTYRTFDPEYMKLEMRTFYELFEKGLIYQDYKPVYWSPSSRTSLAEAELEYNSNHSSTSVYVRFLASDLPNDLEALVQEERVYFPVWTTTPWTLPSNVGIAFNPAFEYAIIKAQTERDTAVYIVAKELLNQFTQSVGSISTSIILTIPGSRLKEIEYIHPIYNKKLPLVGSDHVTTEKGTGLVHTAPAHGPEDFEVARKYNLPVLDLVDECGKFRVDAGNQLDNKDIFTDGQDAVLELLGESIMKIEKFVHSYPYDWRTKLPVIYRASLQWFIDVEKIRSSALKTLDEVDLKPKSLGHDLRWEVSKRPPWCISRQRSWGVPIPVLYKDGKPLVNKEIVERACQLIDEKGPDSWWNCSVSDLVDKDPELYEKKTEILDIWLDSGLSWLNVLGRDKQADLYVEGLDQCRGWFQSSLLTSIALRGVAPYRSVLAHGFVLDEDGRKMSKSLGNVIDPEEILQGKKKDPKSAHGIDVLRWWCLGHRNLADPIRASESIFANSSEEVQIIRKTFRFLLGSLNDTDKSHLLSIPVSDLHLIDRYMLFILAEFTSNALDAYENYDSRRVYSNLLQFVARDVSSFYFWILKDRLYCEAKDSPNRLSALVVLYNLFIYLGLVTTPILPHLTKEVHMHTPKSLGVNDFQKSLIADLPSDWLDLSVKAKVAPVLQIRDEVNASLTGMNTVQLALDLTGREFTDKIQEDFYHDARSGEDQLAELFKVSEVTFENSRTDPVFNKDLNLEQNEVSVTAAKSANSRCPRCRLYVSLSSNSLCSRCSNVIKDLNK</sequence>
<dbReference type="FunFam" id="3.90.740.10:FF:000009">
    <property type="entry name" value="Isoleucyl-tRNA synthetase 2, mitochondrial"/>
    <property type="match status" value="1"/>
</dbReference>
<dbReference type="NCBIfam" id="TIGR00392">
    <property type="entry name" value="ileS"/>
    <property type="match status" value="1"/>
</dbReference>
<dbReference type="GO" id="GO:0005524">
    <property type="term" value="F:ATP binding"/>
    <property type="evidence" value="ECO:0007669"/>
    <property type="project" value="UniProtKB-KW"/>
</dbReference>
<dbReference type="Gene3D" id="1.10.10.830">
    <property type="entry name" value="Ile-tRNA synthetase CP2 domain-like"/>
    <property type="match status" value="1"/>
</dbReference>
<comment type="caution">
    <text evidence="12">The sequence shown here is derived from an EMBL/GenBank/DDBJ whole genome shotgun (WGS) entry which is preliminary data.</text>
</comment>
<dbReference type="EMBL" id="JAVRJZ010000005">
    <property type="protein sequence ID" value="KAK2722827.1"/>
    <property type="molecule type" value="Genomic_DNA"/>
</dbReference>
<dbReference type="Gene3D" id="3.90.740.10">
    <property type="entry name" value="Valyl/Leucyl/Isoleucyl-tRNA synthetase, editing domain"/>
    <property type="match status" value="1"/>
</dbReference>
<proteinExistence type="inferred from homology"/>
<dbReference type="GO" id="GO:0006428">
    <property type="term" value="P:isoleucyl-tRNA aminoacylation"/>
    <property type="evidence" value="ECO:0007669"/>
    <property type="project" value="InterPro"/>
</dbReference>
<organism evidence="12 13">
    <name type="scientific">Artemia franciscana</name>
    <name type="common">Brine shrimp</name>
    <name type="synonym">Artemia sanfranciscana</name>
    <dbReference type="NCBI Taxonomy" id="6661"/>
    <lineage>
        <taxon>Eukaryota</taxon>
        <taxon>Metazoa</taxon>
        <taxon>Ecdysozoa</taxon>
        <taxon>Arthropoda</taxon>
        <taxon>Crustacea</taxon>
        <taxon>Branchiopoda</taxon>
        <taxon>Anostraca</taxon>
        <taxon>Artemiidae</taxon>
        <taxon>Artemia</taxon>
    </lineage>
</organism>
<evidence type="ECO:0000256" key="7">
    <source>
        <dbReference type="ARBA" id="ARBA00023146"/>
    </source>
</evidence>
<gene>
    <name evidence="12" type="ORF">QYM36_003127</name>
</gene>
<evidence type="ECO:0000256" key="1">
    <source>
        <dbReference type="ARBA" id="ARBA00005594"/>
    </source>
</evidence>
<evidence type="ECO:0000313" key="12">
    <source>
        <dbReference type="EMBL" id="KAK2722827.1"/>
    </source>
</evidence>
<dbReference type="GO" id="GO:0005739">
    <property type="term" value="C:mitochondrion"/>
    <property type="evidence" value="ECO:0007669"/>
    <property type="project" value="TreeGrafter"/>
</dbReference>
<reference evidence="12" key="1">
    <citation type="submission" date="2023-07" db="EMBL/GenBank/DDBJ databases">
        <title>Chromosome-level genome assembly of Artemia franciscana.</title>
        <authorList>
            <person name="Jo E."/>
        </authorList>
    </citation>
    <scope>NUCLEOTIDE SEQUENCE</scope>
    <source>
        <tissue evidence="12">Whole body</tissue>
    </source>
</reference>
<feature type="domain" description="Aminoacyl-tRNA synthetase class Ia" evidence="10">
    <location>
        <begin position="130"/>
        <end position="725"/>
    </location>
</feature>
<dbReference type="InterPro" id="IPR014729">
    <property type="entry name" value="Rossmann-like_a/b/a_fold"/>
</dbReference>
<keyword evidence="7 9" id="KW-0030">Aminoacyl-tRNA synthetase</keyword>
<keyword evidence="5 9" id="KW-0067">ATP-binding</keyword>
<evidence type="ECO:0000256" key="9">
    <source>
        <dbReference type="RuleBase" id="RU363035"/>
    </source>
</evidence>
<keyword evidence="13" id="KW-1185">Reference proteome</keyword>
<dbReference type="InterPro" id="IPR001412">
    <property type="entry name" value="aa-tRNA-synth_I_CS"/>
</dbReference>
<dbReference type="InterPro" id="IPR002300">
    <property type="entry name" value="aa-tRNA-synth_Ia"/>
</dbReference>
<keyword evidence="4 9" id="KW-0547">Nucleotide-binding</keyword>
<dbReference type="SUPFAM" id="SSF52374">
    <property type="entry name" value="Nucleotidylyl transferase"/>
    <property type="match status" value="1"/>
</dbReference>
<dbReference type="PROSITE" id="PS00178">
    <property type="entry name" value="AA_TRNA_LIGASE_I"/>
    <property type="match status" value="1"/>
</dbReference>
<dbReference type="InterPro" id="IPR050081">
    <property type="entry name" value="Ile-tRNA_ligase"/>
</dbReference>
<dbReference type="GO" id="GO:0005840">
    <property type="term" value="C:ribosome"/>
    <property type="evidence" value="ECO:0007669"/>
    <property type="project" value="InterPro"/>
</dbReference>
<dbReference type="Gene3D" id="3.40.50.620">
    <property type="entry name" value="HUPs"/>
    <property type="match status" value="2"/>
</dbReference>
<dbReference type="GO" id="GO:0004822">
    <property type="term" value="F:isoleucine-tRNA ligase activity"/>
    <property type="evidence" value="ECO:0007669"/>
    <property type="project" value="UniProtKB-EC"/>
</dbReference>
<dbReference type="InterPro" id="IPR013155">
    <property type="entry name" value="M/V/L/I-tRNA-synth_anticd-bd"/>
</dbReference>
<keyword evidence="6 9" id="KW-0648">Protein biosynthesis</keyword>
<evidence type="ECO:0000256" key="2">
    <source>
        <dbReference type="ARBA" id="ARBA00013165"/>
    </source>
</evidence>